<accession>A0A9Q1KME8</accession>
<evidence type="ECO:0000313" key="1">
    <source>
        <dbReference type="EMBL" id="KAJ8445942.1"/>
    </source>
</evidence>
<dbReference type="Proteomes" id="UP001153076">
    <property type="component" value="Unassembled WGS sequence"/>
</dbReference>
<comment type="caution">
    <text evidence="1">The sequence shown here is derived from an EMBL/GenBank/DDBJ whole genome shotgun (WGS) entry which is preliminary data.</text>
</comment>
<protein>
    <submittedName>
        <fullName evidence="1">Uncharacterized protein</fullName>
    </submittedName>
</protein>
<keyword evidence="2" id="KW-1185">Reference proteome</keyword>
<dbReference type="EMBL" id="JAKOGI010000068">
    <property type="protein sequence ID" value="KAJ8445942.1"/>
    <property type="molecule type" value="Genomic_DNA"/>
</dbReference>
<organism evidence="1 2">
    <name type="scientific">Carnegiea gigantea</name>
    <dbReference type="NCBI Taxonomy" id="171969"/>
    <lineage>
        <taxon>Eukaryota</taxon>
        <taxon>Viridiplantae</taxon>
        <taxon>Streptophyta</taxon>
        <taxon>Embryophyta</taxon>
        <taxon>Tracheophyta</taxon>
        <taxon>Spermatophyta</taxon>
        <taxon>Magnoliopsida</taxon>
        <taxon>eudicotyledons</taxon>
        <taxon>Gunneridae</taxon>
        <taxon>Pentapetalae</taxon>
        <taxon>Caryophyllales</taxon>
        <taxon>Cactineae</taxon>
        <taxon>Cactaceae</taxon>
        <taxon>Cactoideae</taxon>
        <taxon>Echinocereeae</taxon>
        <taxon>Carnegiea</taxon>
    </lineage>
</organism>
<proteinExistence type="predicted"/>
<sequence length="263" mass="29854">MVKLGSYVCNFNVDLDRYQMIDLHQDAYVRSAEYFGFVFCPPDSKRKLLLQSDEDWRALISIWEYSGGKILIYMPALSTPTMYHFIVQQLQPVQVALTMQPVESVVALSINKCGNDFGTIEMEDQPRGYLTMIMMESFGKAVQEGLMIVILMIVLIYARASEEECCDESWVDLDKSGSNDGSNAGRLLNVDLEDEIPRHIDANAENEDGNPTKNESFALQRIKNNRFRHITVCKVQTYGFTSMVTKQLMVDFKANPTMQAGNI</sequence>
<dbReference type="AlphaFoldDB" id="A0A9Q1KME8"/>
<name>A0A9Q1KME8_9CARY</name>
<gene>
    <name evidence="1" type="ORF">Cgig2_009871</name>
</gene>
<evidence type="ECO:0000313" key="2">
    <source>
        <dbReference type="Proteomes" id="UP001153076"/>
    </source>
</evidence>
<reference evidence="1" key="1">
    <citation type="submission" date="2022-04" db="EMBL/GenBank/DDBJ databases">
        <title>Carnegiea gigantea Genome sequencing and assembly v2.</title>
        <authorList>
            <person name="Copetti D."/>
            <person name="Sanderson M.J."/>
            <person name="Burquez A."/>
            <person name="Wojciechowski M.F."/>
        </authorList>
    </citation>
    <scope>NUCLEOTIDE SEQUENCE</scope>
    <source>
        <strain evidence="1">SGP5-SGP5p</strain>
        <tissue evidence="1">Aerial part</tissue>
    </source>
</reference>